<dbReference type="InterPro" id="IPR000719">
    <property type="entry name" value="Prot_kinase_dom"/>
</dbReference>
<dbReference type="InterPro" id="IPR001245">
    <property type="entry name" value="Ser-Thr/Tyr_kinase_cat_dom"/>
</dbReference>
<feature type="non-terminal residue" evidence="12">
    <location>
        <position position="459"/>
    </location>
</feature>
<sequence>MSVGKTSICEYYKTKNFVKNRPNTIGVTYFEFDIKLENNQNIHLDIWDTAGQEVYQSLLKLYYQDANIVFLVFDLFKFYITEQIIAMGYLVYNYEKHIEIQYHWLSKDSKNVAAIHCKAGKGRTGVMICCYLMYSKYFNTAYDALRYYGIMRTKNNKEPFFTINNKSSEYNSLDYKLLGPVGKGAASFVIKVQSHKTQQKFAIKVIDKKDKNYKAAQQRLKNEIEVHFELNHNNIVKLIKNFEDKDNHYLMLEYCERGDLYQYLKHKKVLDEQEAKQISYELAQGLKYLHHNQIIHRDLKLGNILLTSENAVKICDFGLAAKLNGNQQEKNTICGTPNYISPEIINRQPYGMKIDCWSFGCILYALVTGGPPFEGENVLSTLRNVTSQSKLNFPNNISKELKDLLQNIINWNQDQRYNIDQILMHEFYDEIREKEKNSPNDEQLTFFNSIRSVKQDKSI</sequence>
<dbReference type="PRINTS" id="PR00109">
    <property type="entry name" value="TYRKINASE"/>
</dbReference>
<dbReference type="PROSITE" id="PS50011">
    <property type="entry name" value="PROTEIN_KINASE_DOM"/>
    <property type="match status" value="1"/>
</dbReference>
<dbReference type="Pfam" id="PF22784">
    <property type="entry name" value="PTP-SAK"/>
    <property type="match status" value="1"/>
</dbReference>
<dbReference type="InterPro" id="IPR008271">
    <property type="entry name" value="Ser/Thr_kinase_AS"/>
</dbReference>
<comment type="similarity">
    <text evidence="1">Belongs to the protein kinase superfamily. TKL Ser/Thr protein kinase family. ROCO subfamily.</text>
</comment>
<evidence type="ECO:0000256" key="8">
    <source>
        <dbReference type="ARBA" id="ARBA00022840"/>
    </source>
</evidence>
<evidence type="ECO:0000259" key="11">
    <source>
        <dbReference type="PROSITE" id="PS51181"/>
    </source>
</evidence>
<reference evidence="12 13" key="1">
    <citation type="submission" date="2011-07" db="EMBL/GenBank/DDBJ databases">
        <authorList>
            <person name="Coyne R."/>
            <person name="Brami D."/>
            <person name="Johnson J."/>
            <person name="Hostetler J."/>
            <person name="Hannick L."/>
            <person name="Clark T."/>
            <person name="Cassidy-Hanley D."/>
            <person name="Inman J."/>
        </authorList>
    </citation>
    <scope>NUCLEOTIDE SEQUENCE [LARGE SCALE GENOMIC DNA]</scope>
    <source>
        <strain evidence="12 13">G5</strain>
    </source>
</reference>
<feature type="domain" description="Phosphatase tensin-type" evidence="11">
    <location>
        <begin position="1"/>
        <end position="202"/>
    </location>
</feature>
<evidence type="ECO:0000256" key="7">
    <source>
        <dbReference type="ARBA" id="ARBA00022801"/>
    </source>
</evidence>
<dbReference type="PROSITE" id="PS51419">
    <property type="entry name" value="RAB"/>
    <property type="match status" value="1"/>
</dbReference>
<dbReference type="InterPro" id="IPR011009">
    <property type="entry name" value="Kinase-like_dom_sf"/>
</dbReference>
<dbReference type="PROSITE" id="PS00108">
    <property type="entry name" value="PROTEIN_KINASE_ST"/>
    <property type="match status" value="1"/>
</dbReference>
<evidence type="ECO:0000256" key="3">
    <source>
        <dbReference type="ARBA" id="ARBA00022527"/>
    </source>
</evidence>
<dbReference type="EC" id="2.7.11.21" evidence="12"/>
<dbReference type="RefSeq" id="XP_004031972.1">
    <property type="nucleotide sequence ID" value="XM_004031924.1"/>
</dbReference>
<evidence type="ECO:0000256" key="5">
    <source>
        <dbReference type="ARBA" id="ARBA00022741"/>
    </source>
</evidence>
<dbReference type="FunFam" id="3.30.200.20:FF:000042">
    <property type="entry name" value="Aurora kinase A"/>
    <property type="match status" value="1"/>
</dbReference>
<dbReference type="InterPro" id="IPR016130">
    <property type="entry name" value="Tyr_Pase_AS"/>
</dbReference>
<evidence type="ECO:0000259" key="9">
    <source>
        <dbReference type="PROSITE" id="PS50011"/>
    </source>
</evidence>
<dbReference type="GeneID" id="14906496"/>
<dbReference type="STRING" id="857967.G0QWM6"/>
<dbReference type="Pfam" id="PF00069">
    <property type="entry name" value="Pkinase"/>
    <property type="match status" value="1"/>
</dbReference>
<dbReference type="InterPro" id="IPR027417">
    <property type="entry name" value="P-loop_NTPase"/>
</dbReference>
<keyword evidence="7 12" id="KW-0378">Hydrolase</keyword>
<dbReference type="InterPro" id="IPR057023">
    <property type="entry name" value="PTP-SAK"/>
</dbReference>
<dbReference type="OrthoDB" id="408964at2759"/>
<dbReference type="PANTHER" id="PTHR24345:SF0">
    <property type="entry name" value="CELL CYCLE SERINE_THREONINE-PROTEIN KINASE CDC5_MSD2"/>
    <property type="match status" value="1"/>
</dbReference>
<evidence type="ECO:0000256" key="6">
    <source>
        <dbReference type="ARBA" id="ARBA00022777"/>
    </source>
</evidence>
<evidence type="ECO:0000313" key="13">
    <source>
        <dbReference type="Proteomes" id="UP000008983"/>
    </source>
</evidence>
<dbReference type="PANTHER" id="PTHR24345">
    <property type="entry name" value="SERINE/THREONINE-PROTEIN KINASE PLK"/>
    <property type="match status" value="1"/>
</dbReference>
<dbReference type="SMART" id="SM00220">
    <property type="entry name" value="S_TKc"/>
    <property type="match status" value="1"/>
</dbReference>
<dbReference type="GO" id="GO:0005634">
    <property type="term" value="C:nucleus"/>
    <property type="evidence" value="ECO:0007669"/>
    <property type="project" value="TreeGrafter"/>
</dbReference>
<dbReference type="SUPFAM" id="SSF52540">
    <property type="entry name" value="P-loop containing nucleoside triphosphate hydrolases"/>
    <property type="match status" value="1"/>
</dbReference>
<keyword evidence="5" id="KW-0547">Nucleotide-binding</keyword>
<dbReference type="AlphaFoldDB" id="G0QWM6"/>
<gene>
    <name evidence="12" type="ORF">IMG5_133520</name>
</gene>
<dbReference type="InterPro" id="IPR000387">
    <property type="entry name" value="Tyr_Pase_dom"/>
</dbReference>
<proteinExistence type="inferred from homology"/>
<dbReference type="EC" id="3.1.3.67" evidence="12"/>
<keyword evidence="4 12" id="KW-0808">Transferase</keyword>
<dbReference type="Gene3D" id="3.90.190.10">
    <property type="entry name" value="Protein tyrosine phosphatase superfamily"/>
    <property type="match status" value="1"/>
</dbReference>
<dbReference type="Gene3D" id="3.40.50.300">
    <property type="entry name" value="P-loop containing nucleotide triphosphate hydrolases"/>
    <property type="match status" value="1"/>
</dbReference>
<dbReference type="PROSITE" id="PS51181">
    <property type="entry name" value="PPASE_TENSIN"/>
    <property type="match status" value="1"/>
</dbReference>
<dbReference type="Proteomes" id="UP000008983">
    <property type="component" value="Unassembled WGS sequence"/>
</dbReference>
<dbReference type="Pfam" id="PF08477">
    <property type="entry name" value="Roc"/>
    <property type="match status" value="1"/>
</dbReference>
<comment type="subunit">
    <text evidence="2">Monomer.</text>
</comment>
<evidence type="ECO:0000256" key="2">
    <source>
        <dbReference type="ARBA" id="ARBA00011245"/>
    </source>
</evidence>
<dbReference type="InterPro" id="IPR029021">
    <property type="entry name" value="Prot-tyrosine_phosphatase-like"/>
</dbReference>
<protein>
    <submittedName>
        <fullName evidence="12">Protein kinase domain protein</fullName>
        <ecNumber evidence="12">2.7.11.21</ecNumber>
        <ecNumber evidence="12">3.1.3.67</ecNumber>
    </submittedName>
</protein>
<dbReference type="GO" id="GO:0016314">
    <property type="term" value="F:phosphatidylinositol-3,4,5-trisphosphate 3-phosphatase activity"/>
    <property type="evidence" value="ECO:0007669"/>
    <property type="project" value="UniProtKB-EC"/>
</dbReference>
<dbReference type="PROSITE" id="PS50056">
    <property type="entry name" value="TYR_PHOSPHATASE_2"/>
    <property type="match status" value="1"/>
</dbReference>
<accession>G0QWM6</accession>
<feature type="domain" description="Tyrosine specific protein phosphatases" evidence="10">
    <location>
        <begin position="92"/>
        <end position="155"/>
    </location>
</feature>
<dbReference type="GO" id="GO:0005524">
    <property type="term" value="F:ATP binding"/>
    <property type="evidence" value="ECO:0007669"/>
    <property type="project" value="UniProtKB-KW"/>
</dbReference>
<evidence type="ECO:0000256" key="4">
    <source>
        <dbReference type="ARBA" id="ARBA00022679"/>
    </source>
</evidence>
<feature type="domain" description="Protein kinase" evidence="9">
    <location>
        <begin position="175"/>
        <end position="428"/>
    </location>
</feature>
<evidence type="ECO:0000256" key="1">
    <source>
        <dbReference type="ARBA" id="ARBA00008171"/>
    </source>
</evidence>
<evidence type="ECO:0000259" key="10">
    <source>
        <dbReference type="PROSITE" id="PS50056"/>
    </source>
</evidence>
<evidence type="ECO:0000313" key="12">
    <source>
        <dbReference type="EMBL" id="EGR30385.1"/>
    </source>
</evidence>
<dbReference type="eggNOG" id="KOG0575">
    <property type="taxonomic scope" value="Eukaryota"/>
</dbReference>
<dbReference type="PROSITE" id="PS00383">
    <property type="entry name" value="TYR_PHOSPHATASE_1"/>
    <property type="match status" value="1"/>
</dbReference>
<dbReference type="EMBL" id="GL984002">
    <property type="protein sequence ID" value="EGR30385.1"/>
    <property type="molecule type" value="Genomic_DNA"/>
</dbReference>
<organism evidence="12 13">
    <name type="scientific">Ichthyophthirius multifiliis</name>
    <name type="common">White spot disease agent</name>
    <name type="synonym">Ich</name>
    <dbReference type="NCBI Taxonomy" id="5932"/>
    <lineage>
        <taxon>Eukaryota</taxon>
        <taxon>Sar</taxon>
        <taxon>Alveolata</taxon>
        <taxon>Ciliophora</taxon>
        <taxon>Intramacronucleata</taxon>
        <taxon>Oligohymenophorea</taxon>
        <taxon>Hymenostomatida</taxon>
        <taxon>Ophryoglenina</taxon>
        <taxon>Ichthyophthirius</taxon>
    </lineage>
</organism>
<dbReference type="SUPFAM" id="SSF56112">
    <property type="entry name" value="Protein kinase-like (PK-like)"/>
    <property type="match status" value="1"/>
</dbReference>
<keyword evidence="6 12" id="KW-0418">Kinase</keyword>
<keyword evidence="13" id="KW-1185">Reference proteome</keyword>
<dbReference type="Gene3D" id="1.10.510.10">
    <property type="entry name" value="Transferase(Phosphotransferase) domain 1"/>
    <property type="match status" value="1"/>
</dbReference>
<dbReference type="SMART" id="SM00175">
    <property type="entry name" value="RAB"/>
    <property type="match status" value="1"/>
</dbReference>
<dbReference type="OMA" id="NIIHIAD"/>
<keyword evidence="8" id="KW-0067">ATP-binding</keyword>
<keyword evidence="3" id="KW-0723">Serine/threonine-protein kinase</keyword>
<dbReference type="SUPFAM" id="SSF52799">
    <property type="entry name" value="(Phosphotyrosine protein) phosphatases II"/>
    <property type="match status" value="1"/>
</dbReference>
<dbReference type="FunFam" id="1.10.510.10:FF:000571">
    <property type="entry name" value="Maternal embryonic leucine zipper kinase"/>
    <property type="match status" value="1"/>
</dbReference>
<dbReference type="GO" id="GO:0004674">
    <property type="term" value="F:protein serine/threonine kinase activity"/>
    <property type="evidence" value="ECO:0007669"/>
    <property type="project" value="UniProtKB-KW"/>
</dbReference>
<name>G0QWM6_ICHMU</name>
<dbReference type="InParanoid" id="G0QWM6"/>
<dbReference type="InterPro" id="IPR029023">
    <property type="entry name" value="Tensin_phosphatase"/>
</dbReference>